<evidence type="ECO:0000313" key="4">
    <source>
        <dbReference type="Proteomes" id="UP001235939"/>
    </source>
</evidence>
<dbReference type="Gene3D" id="1.25.10.10">
    <property type="entry name" value="Leucine-rich Repeat Variant"/>
    <property type="match status" value="1"/>
</dbReference>
<dbReference type="Proteomes" id="UP001235939">
    <property type="component" value="Chromosome 01"/>
</dbReference>
<keyword evidence="4" id="KW-1185">Reference proteome</keyword>
<dbReference type="InterPro" id="IPR011989">
    <property type="entry name" value="ARM-like"/>
</dbReference>
<evidence type="ECO:0000259" key="2">
    <source>
        <dbReference type="Pfam" id="PF08506"/>
    </source>
</evidence>
<dbReference type="EMBL" id="CP092863">
    <property type="protein sequence ID" value="UYV61444.1"/>
    <property type="molecule type" value="Genomic_DNA"/>
</dbReference>
<evidence type="ECO:0000313" key="3">
    <source>
        <dbReference type="EMBL" id="UYV61444.1"/>
    </source>
</evidence>
<evidence type="ECO:0000259" key="1">
    <source>
        <dbReference type="Pfam" id="PF03378"/>
    </source>
</evidence>
<dbReference type="Pfam" id="PF03378">
    <property type="entry name" value="CAS_CSE1"/>
    <property type="match status" value="1"/>
</dbReference>
<dbReference type="InterPro" id="IPR005043">
    <property type="entry name" value="XPO2_C"/>
</dbReference>
<reference evidence="3 4" key="1">
    <citation type="submission" date="2022-01" db="EMBL/GenBank/DDBJ databases">
        <title>A chromosomal length assembly of Cordylochernes scorpioides.</title>
        <authorList>
            <person name="Zeh D."/>
            <person name="Zeh J."/>
        </authorList>
    </citation>
    <scope>NUCLEOTIDE SEQUENCE [LARGE SCALE GENOMIC DNA]</scope>
    <source>
        <strain evidence="3">IN4F17</strain>
        <tissue evidence="3">Whole Body</tissue>
    </source>
</reference>
<protein>
    <submittedName>
        <fullName evidence="3">CSE1L</fullName>
    </submittedName>
</protein>
<dbReference type="InterPro" id="IPR013713">
    <property type="entry name" value="XPO2_central"/>
</dbReference>
<feature type="domain" description="Exportin-2 C-terminal" evidence="1">
    <location>
        <begin position="206"/>
        <end position="638"/>
    </location>
</feature>
<proteinExistence type="predicted"/>
<feature type="domain" description="Exportin-2 central" evidence="2">
    <location>
        <begin position="27"/>
        <end position="196"/>
    </location>
</feature>
<dbReference type="InterPro" id="IPR016024">
    <property type="entry name" value="ARM-type_fold"/>
</dbReference>
<name>A0ABY6JY02_9ARAC</name>
<sequence>MLAVLTEVYCRETVTLRYNLDDGNKTCDVELFEDNPEEYIRRDIEGSDVDTRRRAACDLVRSLAANFESKIMEVFSKYIAAMLQSYSANPAQNWRNKDVAIYLVTSITIKGQTSKHGITQARSLVNITDFYRDYILPDLQAGDVDQLPVLKADAIKYLMIFRSQLPKEVLLASLPHLIHLMKASSVVVHTYTAYCVERFFTMQTPYSFSPAEVQHLTEPLLTSLFQVLEKPGSAENEYVMKAIMRTFSLLKEQVIPYLTVLLPKLTAMLRQVSKNPCKPHFNHYLFETLSLSIRIVCKSNPEAVTTFEEHFFPIFEEILQQDIQGACSDHNLTNPCAAEFVPYVFQVLSLMLEVHTGVPEAYVGMFPHLLHPNLWERPGNVRPLARLCQAYVEKGVAHIVASDKLSGLLGVFQKLIASKTNDHEGFNILQSLILHLDPQEWDKYQKAVFSLLFQRLHSTKTTKFVKNFLVFIFLYIHRYGLAPFIAIIDSIQSRMFGLILERLVMPDIQKVSGQVERKVCAVGLTKMLMELLTSAEYSQYWAPLLQSLIGLFELPEDESLPDDEHFVEIEESGGYQTAYSHLVFAGRRDRDPFNGAVPDARLHLAQSLGKLSMAQPGRLAPLISSGLAPEATAHLQKYLAAANIQLA</sequence>
<dbReference type="Pfam" id="PF08506">
    <property type="entry name" value="Cse1"/>
    <property type="match status" value="1"/>
</dbReference>
<dbReference type="SUPFAM" id="SSF48371">
    <property type="entry name" value="ARM repeat"/>
    <property type="match status" value="1"/>
</dbReference>
<dbReference type="PANTHER" id="PTHR10997">
    <property type="entry name" value="IMPORTIN-7, 8, 11"/>
    <property type="match status" value="1"/>
</dbReference>
<dbReference type="PANTHER" id="PTHR10997:SF8">
    <property type="entry name" value="EXPORTIN-2"/>
    <property type="match status" value="1"/>
</dbReference>
<organism evidence="3 4">
    <name type="scientific">Cordylochernes scorpioides</name>
    <dbReference type="NCBI Taxonomy" id="51811"/>
    <lineage>
        <taxon>Eukaryota</taxon>
        <taxon>Metazoa</taxon>
        <taxon>Ecdysozoa</taxon>
        <taxon>Arthropoda</taxon>
        <taxon>Chelicerata</taxon>
        <taxon>Arachnida</taxon>
        <taxon>Pseudoscorpiones</taxon>
        <taxon>Cheliferoidea</taxon>
        <taxon>Chernetidae</taxon>
        <taxon>Cordylochernes</taxon>
    </lineage>
</organism>
<accession>A0ABY6JY02</accession>
<gene>
    <name evidence="3" type="ORF">LAZ67_1004875</name>
</gene>